<keyword evidence="2 4" id="KW-0067">ATP-binding</keyword>
<reference evidence="4" key="1">
    <citation type="journal article" date="2020" name="mSystems">
        <title>Genome- and Community-Level Interaction Insights into Carbon Utilization and Element Cycling Functions of Hydrothermarchaeota in Hydrothermal Sediment.</title>
        <authorList>
            <person name="Zhou Z."/>
            <person name="Liu Y."/>
            <person name="Xu W."/>
            <person name="Pan J."/>
            <person name="Luo Z.H."/>
            <person name="Li M."/>
        </authorList>
    </citation>
    <scope>NUCLEOTIDE SEQUENCE [LARGE SCALE GENOMIC DNA]</scope>
    <source>
        <strain evidence="4">SpSt-1121</strain>
    </source>
</reference>
<gene>
    <name evidence="4" type="ORF">ENM84_06700</name>
</gene>
<dbReference type="CDD" id="cd03257">
    <property type="entry name" value="ABC_NikE_OppD_transporters"/>
    <property type="match status" value="1"/>
</dbReference>
<organism evidence="4">
    <name type="scientific">Ignisphaera aggregans</name>
    <dbReference type="NCBI Taxonomy" id="334771"/>
    <lineage>
        <taxon>Archaea</taxon>
        <taxon>Thermoproteota</taxon>
        <taxon>Thermoprotei</taxon>
        <taxon>Desulfurococcales</taxon>
        <taxon>Desulfurococcaceae</taxon>
        <taxon>Ignisphaera</taxon>
    </lineage>
</organism>
<dbReference type="SUPFAM" id="SSF52540">
    <property type="entry name" value="P-loop containing nucleoside triphosphate hydrolases"/>
    <property type="match status" value="1"/>
</dbReference>
<dbReference type="Gene3D" id="3.40.50.300">
    <property type="entry name" value="P-loop containing nucleotide triphosphate hydrolases"/>
    <property type="match status" value="1"/>
</dbReference>
<name>A0A7C5THZ7_9CREN</name>
<sequence length="265" mass="30209">MEPLLEMRNVSKHYISGYIKTNIIPAVIDVNLTLNRGEILALVGESGSGKTTLAKIILRLIKPSKGKVILEGKDIYSYSEKDYYLKVQGIFQDPYTSFNPIKPIISTLMDAVMLRFKINKVDRDKAVRMIESTLIRLGLNPMEILDKYPYELSGGQLQRILIARAYIIEPDLLLADEPTSMIDASTRLSVLNALFQLNEEKGTSIIFITHDLSQAFYVADKIAVMYKGRIVEYGERDEILSKPRSEYTKNLLLSIPRLSRRWFDV</sequence>
<evidence type="ECO:0000256" key="2">
    <source>
        <dbReference type="ARBA" id="ARBA00022840"/>
    </source>
</evidence>
<evidence type="ECO:0000313" key="4">
    <source>
        <dbReference type="EMBL" id="HHP82335.1"/>
    </source>
</evidence>
<dbReference type="InterPro" id="IPR027417">
    <property type="entry name" value="P-loop_NTPase"/>
</dbReference>
<accession>A0A7C5THZ7</accession>
<dbReference type="PROSITE" id="PS50893">
    <property type="entry name" value="ABC_TRANSPORTER_2"/>
    <property type="match status" value="1"/>
</dbReference>
<dbReference type="EMBL" id="DRZI01000285">
    <property type="protein sequence ID" value="HHP82335.1"/>
    <property type="molecule type" value="Genomic_DNA"/>
</dbReference>
<keyword evidence="1" id="KW-0547">Nucleotide-binding</keyword>
<proteinExistence type="predicted"/>
<evidence type="ECO:0000256" key="1">
    <source>
        <dbReference type="ARBA" id="ARBA00022741"/>
    </source>
</evidence>
<dbReference type="PANTHER" id="PTHR43230">
    <property type="entry name" value="ABC-TYPE DIPEPTIDE/OLIGOPEPTIDE TRANSPORT SYSTEM, ATPASE COMPONENT"/>
    <property type="match status" value="1"/>
</dbReference>
<dbReference type="GO" id="GO:0016887">
    <property type="term" value="F:ATP hydrolysis activity"/>
    <property type="evidence" value="ECO:0007669"/>
    <property type="project" value="InterPro"/>
</dbReference>
<evidence type="ECO:0000259" key="3">
    <source>
        <dbReference type="PROSITE" id="PS50893"/>
    </source>
</evidence>
<dbReference type="PANTHER" id="PTHR43230:SF3">
    <property type="entry name" value="ABC-TYPE DIPEPTIDE_OLIGOPEPTIDE TRANSPORT SYSTEM, ATPASE COMPONENT"/>
    <property type="match status" value="1"/>
</dbReference>
<dbReference type="InterPro" id="IPR017871">
    <property type="entry name" value="ABC_transporter-like_CS"/>
</dbReference>
<protein>
    <submittedName>
        <fullName evidence="4">ABC transporter ATP-binding protein</fullName>
    </submittedName>
</protein>
<dbReference type="Pfam" id="PF00005">
    <property type="entry name" value="ABC_tran"/>
    <property type="match status" value="1"/>
</dbReference>
<dbReference type="InterPro" id="IPR003439">
    <property type="entry name" value="ABC_transporter-like_ATP-bd"/>
</dbReference>
<dbReference type="SMART" id="SM00382">
    <property type="entry name" value="AAA"/>
    <property type="match status" value="1"/>
</dbReference>
<dbReference type="AlphaFoldDB" id="A0A7C5THZ7"/>
<dbReference type="GO" id="GO:0005524">
    <property type="term" value="F:ATP binding"/>
    <property type="evidence" value="ECO:0007669"/>
    <property type="project" value="UniProtKB-KW"/>
</dbReference>
<comment type="caution">
    <text evidence="4">The sequence shown here is derived from an EMBL/GenBank/DDBJ whole genome shotgun (WGS) entry which is preliminary data.</text>
</comment>
<feature type="domain" description="ABC transporter" evidence="3">
    <location>
        <begin position="5"/>
        <end position="252"/>
    </location>
</feature>
<dbReference type="InterPro" id="IPR003593">
    <property type="entry name" value="AAA+_ATPase"/>
</dbReference>
<dbReference type="PROSITE" id="PS00211">
    <property type="entry name" value="ABC_TRANSPORTER_1"/>
    <property type="match status" value="1"/>
</dbReference>